<comment type="subcellular location">
    <subcellularLocation>
        <location evidence="1">Nucleus</location>
    </subcellularLocation>
</comment>
<reference evidence="8 9" key="1">
    <citation type="journal article" date="2019" name="Genome Biol. Evol.">
        <title>Whole-Genome Sequencing of the Giant Devil Catfish, Bagarius yarrelli.</title>
        <authorList>
            <person name="Jiang W."/>
            <person name="Lv Y."/>
            <person name="Cheng L."/>
            <person name="Yang K."/>
            <person name="Chao B."/>
            <person name="Wang X."/>
            <person name="Li Y."/>
            <person name="Pan X."/>
            <person name="You X."/>
            <person name="Zhang Y."/>
            <person name="Yang J."/>
            <person name="Li J."/>
            <person name="Zhang X."/>
            <person name="Liu S."/>
            <person name="Sun C."/>
            <person name="Yang J."/>
            <person name="Shi Q."/>
        </authorList>
    </citation>
    <scope>NUCLEOTIDE SEQUENCE [LARGE SCALE GENOMIC DNA]</scope>
    <source>
        <strain evidence="8">JWS20170419001</strain>
        <tissue evidence="8">Muscle</tissue>
    </source>
</reference>
<dbReference type="Proteomes" id="UP000319801">
    <property type="component" value="Unassembled WGS sequence"/>
</dbReference>
<dbReference type="GO" id="GO:0045930">
    <property type="term" value="P:negative regulation of mitotic cell cycle"/>
    <property type="evidence" value="ECO:0007669"/>
    <property type="project" value="TreeGrafter"/>
</dbReference>
<evidence type="ECO:0000256" key="5">
    <source>
        <dbReference type="ARBA" id="ARBA00023306"/>
    </source>
</evidence>
<feature type="compositionally biased region" description="Polar residues" evidence="6">
    <location>
        <begin position="1"/>
        <end position="10"/>
    </location>
</feature>
<keyword evidence="3" id="KW-0649">Protein kinase inhibitor</keyword>
<dbReference type="GO" id="GO:0004861">
    <property type="term" value="F:cyclin-dependent protein serine/threonine kinase inhibitor activity"/>
    <property type="evidence" value="ECO:0007669"/>
    <property type="project" value="InterPro"/>
</dbReference>
<evidence type="ECO:0000259" key="7">
    <source>
        <dbReference type="Pfam" id="PF02234"/>
    </source>
</evidence>
<feature type="compositionally biased region" description="Low complexity" evidence="6">
    <location>
        <begin position="141"/>
        <end position="151"/>
    </location>
</feature>
<keyword evidence="5" id="KW-0131">Cell cycle</keyword>
<keyword evidence="4" id="KW-0539">Nucleus</keyword>
<evidence type="ECO:0000256" key="4">
    <source>
        <dbReference type="ARBA" id="ARBA00023242"/>
    </source>
</evidence>
<evidence type="ECO:0000313" key="9">
    <source>
        <dbReference type="Proteomes" id="UP000319801"/>
    </source>
</evidence>
<evidence type="ECO:0000256" key="2">
    <source>
        <dbReference type="ARBA" id="ARBA00006726"/>
    </source>
</evidence>
<evidence type="ECO:0000256" key="3">
    <source>
        <dbReference type="ARBA" id="ARBA00023013"/>
    </source>
</evidence>
<dbReference type="Gene3D" id="4.10.365.10">
    <property type="entry name" value="p27"/>
    <property type="match status" value="1"/>
</dbReference>
<dbReference type="PANTHER" id="PTHR10265:SF44">
    <property type="entry name" value="CYCLIN-DEPENDENT KINASE INHIBITOR 1C"/>
    <property type="match status" value="1"/>
</dbReference>
<dbReference type="InterPro" id="IPR044898">
    <property type="entry name" value="CDI_dom_sf"/>
</dbReference>
<dbReference type="InterPro" id="IPR003175">
    <property type="entry name" value="CDI_dom"/>
</dbReference>
<protein>
    <submittedName>
        <fullName evidence="8">Cyclin-dependent kinase inhibitor 1</fullName>
    </submittedName>
</protein>
<gene>
    <name evidence="8" type="ORF">Baya_6077</name>
</gene>
<evidence type="ECO:0000313" key="8">
    <source>
        <dbReference type="EMBL" id="TSM77327.1"/>
    </source>
</evidence>
<keyword evidence="9" id="KW-1185">Reference proteome</keyword>
<name>A0A556U4X8_BAGYA</name>
<dbReference type="OrthoDB" id="6373236at2759"/>
<comment type="similarity">
    <text evidence="2">Belongs to the CDI family.</text>
</comment>
<proteinExistence type="inferred from homology"/>
<evidence type="ECO:0000256" key="1">
    <source>
        <dbReference type="ARBA" id="ARBA00004123"/>
    </source>
</evidence>
<feature type="region of interest" description="Disordered" evidence="6">
    <location>
        <begin position="1"/>
        <end position="24"/>
    </location>
</feature>
<dbReference type="Pfam" id="PF02234">
    <property type="entry name" value="CDI"/>
    <property type="match status" value="1"/>
</dbReference>
<evidence type="ECO:0000256" key="6">
    <source>
        <dbReference type="SAM" id="MobiDB-lite"/>
    </source>
</evidence>
<sequence length="192" mass="20966">MANFQLSVSSPAAPRHRIPQQTHRKARRNLFGSVHHEELNCDLDAKLSGISEREQQRWNFNFVSGTPLHGDYKWERAAVDTTPAFYLKSGSGGKKTTALPHTEPPNGVNCARGSAASGAVSSTRTGKPSCTKRKTNARVITSSSSSSTTTTTDLTEFYIKRKKPGGVKQREGAPVNPLIFLSSEQTPRKGLR</sequence>
<dbReference type="AlphaFoldDB" id="A0A556U4X8"/>
<dbReference type="EMBL" id="VCAZ01000049">
    <property type="protein sequence ID" value="TSM77327.1"/>
    <property type="molecule type" value="Genomic_DNA"/>
</dbReference>
<dbReference type="GO" id="GO:0005634">
    <property type="term" value="C:nucleus"/>
    <property type="evidence" value="ECO:0007669"/>
    <property type="project" value="UniProtKB-SubCell"/>
</dbReference>
<comment type="caution">
    <text evidence="8">The sequence shown here is derived from an EMBL/GenBank/DDBJ whole genome shotgun (WGS) entry which is preliminary data.</text>
</comment>
<feature type="compositionally biased region" description="Basic residues" evidence="6">
    <location>
        <begin position="14"/>
        <end position="24"/>
    </location>
</feature>
<dbReference type="PANTHER" id="PTHR10265">
    <property type="entry name" value="CYCLIN-DEPENDENT KINASE INHIBITOR 1"/>
    <property type="match status" value="1"/>
</dbReference>
<feature type="region of interest" description="Disordered" evidence="6">
    <location>
        <begin position="89"/>
        <end position="151"/>
    </location>
</feature>
<feature type="compositionally biased region" description="Low complexity" evidence="6">
    <location>
        <begin position="111"/>
        <end position="126"/>
    </location>
</feature>
<organism evidence="8 9">
    <name type="scientific">Bagarius yarrelli</name>
    <name type="common">Goonch</name>
    <name type="synonym">Bagrus yarrelli</name>
    <dbReference type="NCBI Taxonomy" id="175774"/>
    <lineage>
        <taxon>Eukaryota</taxon>
        <taxon>Metazoa</taxon>
        <taxon>Chordata</taxon>
        <taxon>Craniata</taxon>
        <taxon>Vertebrata</taxon>
        <taxon>Euteleostomi</taxon>
        <taxon>Actinopterygii</taxon>
        <taxon>Neopterygii</taxon>
        <taxon>Teleostei</taxon>
        <taxon>Ostariophysi</taxon>
        <taxon>Siluriformes</taxon>
        <taxon>Sisoridae</taxon>
        <taxon>Sisorinae</taxon>
        <taxon>Bagarius</taxon>
    </lineage>
</organism>
<feature type="domain" description="Cyclin-dependent kinase inhibitor" evidence="7">
    <location>
        <begin position="29"/>
        <end position="76"/>
    </location>
</feature>
<accession>A0A556U4X8</accession>